<dbReference type="Proteomes" id="UP001570511">
    <property type="component" value="Unassembled WGS sequence"/>
</dbReference>
<evidence type="ECO:0000313" key="3">
    <source>
        <dbReference type="EMBL" id="MFA1610473.1"/>
    </source>
</evidence>
<reference evidence="3 4" key="1">
    <citation type="submission" date="2024-08" db="EMBL/GenBank/DDBJ databases">
        <title>Halobellus sp. MBLA0158 whole genome sequence.</title>
        <authorList>
            <person name="Hwang C.Y."/>
            <person name="Cho E.-S."/>
            <person name="Seo M.-J."/>
        </authorList>
    </citation>
    <scope>NUCLEOTIDE SEQUENCE [LARGE SCALE GENOMIC DNA]</scope>
    <source>
        <strain evidence="3 4">MBLA0158</strain>
    </source>
</reference>
<protein>
    <recommendedName>
        <fullName evidence="2">DUF7310 domain-containing protein</fullName>
    </recommendedName>
</protein>
<dbReference type="AlphaFoldDB" id="A0ABD5MBW4"/>
<evidence type="ECO:0000259" key="2">
    <source>
        <dbReference type="Pfam" id="PF23991"/>
    </source>
</evidence>
<evidence type="ECO:0000313" key="4">
    <source>
        <dbReference type="Proteomes" id="UP001570511"/>
    </source>
</evidence>
<name>A0ABD5MBW4_9EURY</name>
<dbReference type="EMBL" id="JBGNYA010000001">
    <property type="protein sequence ID" value="MFA1610473.1"/>
    <property type="molecule type" value="Genomic_DNA"/>
</dbReference>
<feature type="compositionally biased region" description="Basic and acidic residues" evidence="1">
    <location>
        <begin position="82"/>
        <end position="98"/>
    </location>
</feature>
<accession>A0ABD5MBW4</accession>
<feature type="compositionally biased region" description="Polar residues" evidence="1">
    <location>
        <begin position="106"/>
        <end position="115"/>
    </location>
</feature>
<feature type="domain" description="DUF7310" evidence="2">
    <location>
        <begin position="4"/>
        <end position="73"/>
    </location>
</feature>
<keyword evidence="4" id="KW-1185">Reference proteome</keyword>
<feature type="compositionally biased region" description="Basic and acidic residues" evidence="1">
    <location>
        <begin position="116"/>
        <end position="126"/>
    </location>
</feature>
<feature type="region of interest" description="Disordered" evidence="1">
    <location>
        <begin position="1"/>
        <end position="29"/>
    </location>
</feature>
<gene>
    <name evidence="3" type="ORF">OS889_05580</name>
</gene>
<comment type="caution">
    <text evidence="3">The sequence shown here is derived from an EMBL/GenBank/DDBJ whole genome shotgun (WGS) entry which is preliminary data.</text>
</comment>
<dbReference type="InterPro" id="IPR055734">
    <property type="entry name" value="DUF7310"/>
</dbReference>
<dbReference type="RefSeq" id="WP_372388041.1">
    <property type="nucleotide sequence ID" value="NZ_JBGNYA010000001.1"/>
</dbReference>
<sequence>MTSDSDGADDGSTRDANANSGTEDARERIDRLERRVASLESELDAARGLLGGIAAVDESVDRRASIALAKAESLEREFAAAEPGLVRERLAEPSDGEARSGGGASENGTAPAASTRSERPVADEARPPANANHSAASPSSVSDGRDTDADDGLAARLRGVLR</sequence>
<feature type="region of interest" description="Disordered" evidence="1">
    <location>
        <begin position="82"/>
        <end position="162"/>
    </location>
</feature>
<evidence type="ECO:0000256" key="1">
    <source>
        <dbReference type="SAM" id="MobiDB-lite"/>
    </source>
</evidence>
<organism evidence="3 4">
    <name type="scientific">Halobellus rubicundus</name>
    <dbReference type="NCBI Taxonomy" id="2996466"/>
    <lineage>
        <taxon>Archaea</taxon>
        <taxon>Methanobacteriati</taxon>
        <taxon>Methanobacteriota</taxon>
        <taxon>Stenosarchaea group</taxon>
        <taxon>Halobacteria</taxon>
        <taxon>Halobacteriales</taxon>
        <taxon>Haloferacaceae</taxon>
        <taxon>Halobellus</taxon>
    </lineage>
</organism>
<dbReference type="Pfam" id="PF23991">
    <property type="entry name" value="DUF7310"/>
    <property type="match status" value="1"/>
</dbReference>
<feature type="compositionally biased region" description="Low complexity" evidence="1">
    <location>
        <begin position="127"/>
        <end position="142"/>
    </location>
</feature>
<proteinExistence type="predicted"/>